<keyword evidence="3" id="KW-0418">Kinase</keyword>
<dbReference type="InterPro" id="IPR012893">
    <property type="entry name" value="HipA-like_C"/>
</dbReference>
<reference evidence="6 7" key="1">
    <citation type="journal article" date="2010" name="Stand. Genomic Sci.">
        <title>Complete genome sequence of Denitrovibrio acetiphilus type strain (N2460).</title>
        <authorList>
            <person name="Kiss H."/>
            <person name="Lang E."/>
            <person name="Lapidus A."/>
            <person name="Copeland A."/>
            <person name="Nolan M."/>
            <person name="Glavina Del Rio T."/>
            <person name="Chen F."/>
            <person name="Lucas S."/>
            <person name="Tice H."/>
            <person name="Cheng J.F."/>
            <person name="Han C."/>
            <person name="Goodwin L."/>
            <person name="Pitluck S."/>
            <person name="Liolios K."/>
            <person name="Pati A."/>
            <person name="Ivanova N."/>
            <person name="Mavromatis K."/>
            <person name="Chen A."/>
            <person name="Palaniappan K."/>
            <person name="Land M."/>
            <person name="Hauser L."/>
            <person name="Chang Y.J."/>
            <person name="Jeffries C.D."/>
            <person name="Detter J.C."/>
            <person name="Brettin T."/>
            <person name="Spring S."/>
            <person name="Rohde M."/>
            <person name="Goker M."/>
            <person name="Woyke T."/>
            <person name="Bristow J."/>
            <person name="Eisen J.A."/>
            <person name="Markowitz V."/>
            <person name="Hugenholtz P."/>
            <person name="Kyrpides N.C."/>
            <person name="Klenk H.P."/>
        </authorList>
    </citation>
    <scope>NUCLEOTIDE SEQUENCE [LARGE SCALE GENOMIC DNA]</scope>
    <source>
        <strain evidence="7">DSM 12809 / NBRC 114555 / N2460</strain>
    </source>
</reference>
<dbReference type="InterPro" id="IPR017508">
    <property type="entry name" value="HipA_N1"/>
</dbReference>
<dbReference type="KEGG" id="dap:Dacet_2655"/>
<proteinExistence type="inferred from homology"/>
<keyword evidence="7" id="KW-1185">Reference proteome</keyword>
<dbReference type="GO" id="GO:0004674">
    <property type="term" value="F:protein serine/threonine kinase activity"/>
    <property type="evidence" value="ECO:0007669"/>
    <property type="project" value="TreeGrafter"/>
</dbReference>
<dbReference type="Proteomes" id="UP000002012">
    <property type="component" value="Chromosome"/>
</dbReference>
<evidence type="ECO:0000313" key="6">
    <source>
        <dbReference type="EMBL" id="ADD69412.1"/>
    </source>
</evidence>
<dbReference type="InParanoid" id="D4H556"/>
<sequence>MVEVATVHLWNMKAGAVSWDDERNVASFQYYPEFIRHELDISPIHMPVYGSENNIYEFPSLPMDTYYGLPGLLADSLPDKFGNTILNAWLAQQSRTPADMLPVERLCYLGNRGMGALEYTPAIYKKTKAEKIDIEEMTGVVADILAMRQALNTNTGSKGVVQDIVSVGTSAGGARAKAVVAYNQQTGDLYSGQLKAPRGAEHWLLKFDGVNPEGDPEGFGRVEFAYYQMAIACGIEMTKCHLLEIGKHAHFMTKRFDRIGNEKLHLQSLCGIAHFDFNNSSAYAYEDAFQIMRNLRLTYSDAEQLYRRMIFNVLTYNRDDHTKNISFLMDKKGKWSLSPAYDMTFSYRPDSPWVSRHQMSVNGKRERITTDDFLAVANGMNIKKPKEIIEQISGTVHQWKTYAKEAGVEPSICEQIEKLINGDR</sequence>
<dbReference type="EMBL" id="CP001968">
    <property type="protein sequence ID" value="ADD69412.1"/>
    <property type="molecule type" value="Genomic_DNA"/>
</dbReference>
<dbReference type="PaxDb" id="522772-Dacet_2655"/>
<accession>D4H556</accession>
<dbReference type="PANTHER" id="PTHR37419">
    <property type="entry name" value="SERINE/THREONINE-PROTEIN KINASE TOXIN HIPA"/>
    <property type="match status" value="1"/>
</dbReference>
<organism evidence="6 7">
    <name type="scientific">Denitrovibrio acetiphilus (strain DSM 12809 / NBRC 114555 / N2460)</name>
    <dbReference type="NCBI Taxonomy" id="522772"/>
    <lineage>
        <taxon>Bacteria</taxon>
        <taxon>Pseudomonadati</taxon>
        <taxon>Deferribacterota</taxon>
        <taxon>Deferribacteres</taxon>
        <taxon>Deferribacterales</taxon>
        <taxon>Geovibrionaceae</taxon>
        <taxon>Denitrovibrio</taxon>
    </lineage>
</organism>
<dbReference type="OrthoDB" id="9805913at2"/>
<dbReference type="Pfam" id="PF13657">
    <property type="entry name" value="Couple_hipA"/>
    <property type="match status" value="1"/>
</dbReference>
<dbReference type="HOGENOM" id="CLU_041102_1_0_0"/>
<dbReference type="Gene3D" id="1.10.1070.20">
    <property type="match status" value="1"/>
</dbReference>
<evidence type="ECO:0000259" key="5">
    <source>
        <dbReference type="Pfam" id="PF13657"/>
    </source>
</evidence>
<gene>
    <name evidence="6" type="ordered locus">Dacet_2655</name>
</gene>
<name>D4H556_DENA2</name>
<dbReference type="AlphaFoldDB" id="D4H556"/>
<keyword evidence="2" id="KW-0808">Transferase</keyword>
<evidence type="ECO:0000259" key="4">
    <source>
        <dbReference type="Pfam" id="PF07804"/>
    </source>
</evidence>
<feature type="domain" description="HipA N-terminal subdomain 1" evidence="5">
    <location>
        <begin position="6"/>
        <end position="119"/>
    </location>
</feature>
<evidence type="ECO:0000256" key="3">
    <source>
        <dbReference type="ARBA" id="ARBA00022777"/>
    </source>
</evidence>
<dbReference type="GO" id="GO:0005829">
    <property type="term" value="C:cytosol"/>
    <property type="evidence" value="ECO:0007669"/>
    <property type="project" value="TreeGrafter"/>
</dbReference>
<dbReference type="InterPro" id="IPR052028">
    <property type="entry name" value="HipA_Ser/Thr_kinase"/>
</dbReference>
<evidence type="ECO:0000256" key="1">
    <source>
        <dbReference type="ARBA" id="ARBA00010164"/>
    </source>
</evidence>
<dbReference type="eggNOG" id="COG3550">
    <property type="taxonomic scope" value="Bacteria"/>
</dbReference>
<evidence type="ECO:0000313" key="7">
    <source>
        <dbReference type="Proteomes" id="UP000002012"/>
    </source>
</evidence>
<feature type="domain" description="HipA-like C-terminal" evidence="4">
    <location>
        <begin position="169"/>
        <end position="398"/>
    </location>
</feature>
<comment type="similarity">
    <text evidence="1">Belongs to the HipA Ser/Thr kinase family.</text>
</comment>
<dbReference type="Pfam" id="PF07804">
    <property type="entry name" value="HipA_C"/>
    <property type="match status" value="1"/>
</dbReference>
<dbReference type="STRING" id="522772.Dacet_2655"/>
<dbReference type="RefSeq" id="WP_013011906.1">
    <property type="nucleotide sequence ID" value="NC_013943.1"/>
</dbReference>
<dbReference type="PANTHER" id="PTHR37419:SF8">
    <property type="entry name" value="TOXIN YJJJ"/>
    <property type="match status" value="1"/>
</dbReference>
<protein>
    <submittedName>
        <fullName evidence="6">HipA domain protein</fullName>
    </submittedName>
</protein>
<evidence type="ECO:0000256" key="2">
    <source>
        <dbReference type="ARBA" id="ARBA00022679"/>
    </source>
</evidence>